<keyword evidence="3 6" id="KW-0812">Transmembrane</keyword>
<dbReference type="InterPro" id="IPR002781">
    <property type="entry name" value="TM_pro_TauE-like"/>
</dbReference>
<comment type="subcellular location">
    <subcellularLocation>
        <location evidence="6">Cell membrane</location>
        <topology evidence="6">Multi-pass membrane protein</topology>
    </subcellularLocation>
    <subcellularLocation>
        <location evidence="1">Membrane</location>
        <topology evidence="1">Multi-pass membrane protein</topology>
    </subcellularLocation>
</comment>
<dbReference type="InterPro" id="IPR051598">
    <property type="entry name" value="TSUP/Inactive_protease-like"/>
</dbReference>
<feature type="transmembrane region" description="Helical" evidence="6">
    <location>
        <begin position="73"/>
        <end position="93"/>
    </location>
</feature>
<keyword evidence="8" id="KW-1185">Reference proteome</keyword>
<sequence length="119" mass="12303">MQIASLLSLGLVAGVLAGMFGIGGGAIMVPAMMFLIGFSTKMATGTSLAALLLPFGLFGVLEYYKNGQVNIPAALLLAAGLFVGSYFGAKLTLGLPDIVVKRAFGVFLIVVALRYLTTK</sequence>
<dbReference type="PANTHER" id="PTHR43701">
    <property type="entry name" value="MEMBRANE TRANSPORTER PROTEIN MJ0441-RELATED"/>
    <property type="match status" value="1"/>
</dbReference>
<accession>A0ABY3PTF2</accession>
<evidence type="ECO:0000256" key="1">
    <source>
        <dbReference type="ARBA" id="ARBA00004141"/>
    </source>
</evidence>
<keyword evidence="4 6" id="KW-1133">Transmembrane helix</keyword>
<evidence type="ECO:0000256" key="4">
    <source>
        <dbReference type="ARBA" id="ARBA00022989"/>
    </source>
</evidence>
<gene>
    <name evidence="7" type="ORF">ISF26_17180</name>
</gene>
<feature type="transmembrane region" description="Helical" evidence="6">
    <location>
        <begin position="99"/>
        <end position="117"/>
    </location>
</feature>
<evidence type="ECO:0000256" key="2">
    <source>
        <dbReference type="ARBA" id="ARBA00009142"/>
    </source>
</evidence>
<reference evidence="7 8" key="1">
    <citation type="journal article" date="2021" name="Genome Biol. Evol.">
        <title>Complete Genome Sequencing of a Novel Gloeobacter Species from a Waterfall Cave in Mexico.</title>
        <authorList>
            <person name="Saw J.H."/>
            <person name="Cardona T."/>
            <person name="Montejano G."/>
        </authorList>
    </citation>
    <scope>NUCLEOTIDE SEQUENCE [LARGE SCALE GENOMIC DNA]</scope>
    <source>
        <strain evidence="7">MG652769</strain>
    </source>
</reference>
<dbReference type="PANTHER" id="PTHR43701:SF2">
    <property type="entry name" value="MEMBRANE TRANSPORTER PROTEIN YJNA-RELATED"/>
    <property type="match status" value="1"/>
</dbReference>
<evidence type="ECO:0000256" key="3">
    <source>
        <dbReference type="ARBA" id="ARBA00022692"/>
    </source>
</evidence>
<proteinExistence type="inferred from homology"/>
<evidence type="ECO:0000313" key="8">
    <source>
        <dbReference type="Proteomes" id="UP001054846"/>
    </source>
</evidence>
<comment type="similarity">
    <text evidence="2 6">Belongs to the 4-toluene sulfonate uptake permease (TSUP) (TC 2.A.102) family.</text>
</comment>
<evidence type="ECO:0000256" key="6">
    <source>
        <dbReference type="RuleBase" id="RU363041"/>
    </source>
</evidence>
<evidence type="ECO:0000256" key="5">
    <source>
        <dbReference type="ARBA" id="ARBA00023136"/>
    </source>
</evidence>
<evidence type="ECO:0000313" key="7">
    <source>
        <dbReference type="EMBL" id="UFP97033.1"/>
    </source>
</evidence>
<organism evidence="7 8">
    <name type="scientific">Gloeobacter morelensis MG652769</name>
    <dbReference type="NCBI Taxonomy" id="2781736"/>
    <lineage>
        <taxon>Bacteria</taxon>
        <taxon>Bacillati</taxon>
        <taxon>Cyanobacteriota</taxon>
        <taxon>Cyanophyceae</taxon>
        <taxon>Gloeobacterales</taxon>
        <taxon>Gloeobacteraceae</taxon>
        <taxon>Gloeobacter</taxon>
        <taxon>Gloeobacter morelensis</taxon>
    </lineage>
</organism>
<feature type="transmembrane region" description="Helical" evidence="6">
    <location>
        <begin position="42"/>
        <end position="61"/>
    </location>
</feature>
<name>A0ABY3PTF2_9CYAN</name>
<dbReference type="Pfam" id="PF01925">
    <property type="entry name" value="TauE"/>
    <property type="match status" value="1"/>
</dbReference>
<keyword evidence="6" id="KW-1003">Cell membrane</keyword>
<keyword evidence="5 6" id="KW-0472">Membrane</keyword>
<dbReference type="Proteomes" id="UP001054846">
    <property type="component" value="Chromosome"/>
</dbReference>
<protein>
    <recommendedName>
        <fullName evidence="6">Probable membrane transporter protein</fullName>
    </recommendedName>
</protein>
<feature type="transmembrane region" description="Helical" evidence="6">
    <location>
        <begin position="7"/>
        <end position="36"/>
    </location>
</feature>
<dbReference type="EMBL" id="CP063845">
    <property type="protein sequence ID" value="UFP97033.1"/>
    <property type="molecule type" value="Genomic_DNA"/>
</dbReference>